<gene>
    <name evidence="2" type="ORF">pipiens_013996</name>
</gene>
<keyword evidence="1" id="KW-0175">Coiled coil</keyword>
<dbReference type="Proteomes" id="UP001562425">
    <property type="component" value="Unassembled WGS sequence"/>
</dbReference>
<evidence type="ECO:0000256" key="1">
    <source>
        <dbReference type="SAM" id="Coils"/>
    </source>
</evidence>
<organism evidence="2 3">
    <name type="scientific">Culex pipiens pipiens</name>
    <name type="common">Northern house mosquito</name>
    <dbReference type="NCBI Taxonomy" id="38569"/>
    <lineage>
        <taxon>Eukaryota</taxon>
        <taxon>Metazoa</taxon>
        <taxon>Ecdysozoa</taxon>
        <taxon>Arthropoda</taxon>
        <taxon>Hexapoda</taxon>
        <taxon>Insecta</taxon>
        <taxon>Pterygota</taxon>
        <taxon>Neoptera</taxon>
        <taxon>Endopterygota</taxon>
        <taxon>Diptera</taxon>
        <taxon>Nematocera</taxon>
        <taxon>Culicoidea</taxon>
        <taxon>Culicidae</taxon>
        <taxon>Culicinae</taxon>
        <taxon>Culicini</taxon>
        <taxon>Culex</taxon>
        <taxon>Culex</taxon>
    </lineage>
</organism>
<evidence type="ECO:0000313" key="2">
    <source>
        <dbReference type="EMBL" id="KAL1380703.1"/>
    </source>
</evidence>
<dbReference type="AlphaFoldDB" id="A0ABD1CW91"/>
<reference evidence="2 3" key="1">
    <citation type="submission" date="2024-05" db="EMBL/GenBank/DDBJ databases">
        <title>Culex pipiens pipiens assembly and annotation.</title>
        <authorList>
            <person name="Alout H."/>
            <person name="Durand T."/>
        </authorList>
    </citation>
    <scope>NUCLEOTIDE SEQUENCE [LARGE SCALE GENOMIC DNA]</scope>
    <source>
        <strain evidence="2">HA-2024</strain>
        <tissue evidence="2">Whole body</tissue>
    </source>
</reference>
<accession>A0ABD1CW91</accession>
<name>A0ABD1CW91_CULPP</name>
<dbReference type="EMBL" id="JBEHCU010009000">
    <property type="protein sequence ID" value="KAL1380703.1"/>
    <property type="molecule type" value="Genomic_DNA"/>
</dbReference>
<feature type="coiled-coil region" evidence="1">
    <location>
        <begin position="88"/>
        <end position="253"/>
    </location>
</feature>
<sequence>MPIWKKQLKIIKLCSRMAESQKFDAINAVKELEDAKELAVKAVAEGDGTLKKANFTYHTLSGFKNQVDESKQKAADALESVPSIKRQIDNAIELIANSEAALRSANHNALEARNNAQSAQKKYAEEASKLADNIKKRANTTKNTARDLRHEADQLNGRLAKTENSLAEREANIRKDFNLTKEAKEKVGQAQLNSNEAKSQVEKAMKEVKAIIDELADLRDIDIKSLNALDDRLTAAEKELEDAKLTHKELVEGNLLLKFARNQEKELLLSILPEHTAELMEKDIRSMIQKLRTNHHNTINTQSFFRTGTQWRSIK</sequence>
<protein>
    <submittedName>
        <fullName evidence="2">Uncharacterized protein</fullName>
    </submittedName>
</protein>
<evidence type="ECO:0000313" key="3">
    <source>
        <dbReference type="Proteomes" id="UP001562425"/>
    </source>
</evidence>
<keyword evidence="3" id="KW-1185">Reference proteome</keyword>
<proteinExistence type="predicted"/>
<comment type="caution">
    <text evidence="2">The sequence shown here is derived from an EMBL/GenBank/DDBJ whole genome shotgun (WGS) entry which is preliminary data.</text>
</comment>